<keyword evidence="4 6" id="KW-1133">Transmembrane helix</keyword>
<reference evidence="9 10" key="1">
    <citation type="submission" date="2014-07" db="EMBL/GenBank/DDBJ databases">
        <title>Epilithonimonas lactis LMG 22401 Genome.</title>
        <authorList>
            <person name="Pipes S.E."/>
            <person name="Stropko S.J."/>
        </authorList>
    </citation>
    <scope>NUCLEOTIDE SEQUENCE [LARGE SCALE GENOMIC DNA]</scope>
    <source>
        <strain evidence="9 10">LMG 24401</strain>
    </source>
</reference>
<evidence type="ECO:0008006" key="11">
    <source>
        <dbReference type="Google" id="ProtNLM"/>
    </source>
</evidence>
<feature type="transmembrane region" description="Helical" evidence="6">
    <location>
        <begin position="437"/>
        <end position="459"/>
    </location>
</feature>
<keyword evidence="5 6" id="KW-0472">Membrane</keyword>
<evidence type="ECO:0000256" key="1">
    <source>
        <dbReference type="ARBA" id="ARBA00004651"/>
    </source>
</evidence>
<keyword evidence="2" id="KW-1003">Cell membrane</keyword>
<feature type="transmembrane region" description="Helical" evidence="6">
    <location>
        <begin position="378"/>
        <end position="399"/>
    </location>
</feature>
<feature type="transmembrane region" description="Helical" evidence="6">
    <location>
        <begin position="502"/>
        <end position="521"/>
    </location>
</feature>
<proteinExistence type="predicted"/>
<evidence type="ECO:0000256" key="5">
    <source>
        <dbReference type="ARBA" id="ARBA00023136"/>
    </source>
</evidence>
<dbReference type="STRING" id="421072.SAMN04488097_0031"/>
<comment type="subcellular location">
    <subcellularLocation>
        <location evidence="1">Cell membrane</location>
        <topology evidence="1">Multi-pass membrane protein</topology>
    </subcellularLocation>
</comment>
<dbReference type="EMBL" id="JPLY01000010">
    <property type="protein sequence ID" value="KFC17894.1"/>
    <property type="molecule type" value="Genomic_DNA"/>
</dbReference>
<evidence type="ECO:0000256" key="2">
    <source>
        <dbReference type="ARBA" id="ARBA00022475"/>
    </source>
</evidence>
<evidence type="ECO:0000313" key="9">
    <source>
        <dbReference type="EMBL" id="KFC17894.1"/>
    </source>
</evidence>
<dbReference type="Pfam" id="PF03772">
    <property type="entry name" value="Competence"/>
    <property type="match status" value="1"/>
</dbReference>
<evidence type="ECO:0000256" key="3">
    <source>
        <dbReference type="ARBA" id="ARBA00022692"/>
    </source>
</evidence>
<dbReference type="OrthoDB" id="9761531at2"/>
<keyword evidence="10" id="KW-1185">Reference proteome</keyword>
<protein>
    <recommendedName>
        <fullName evidence="11">Competence protein ComEC</fullName>
    </recommendedName>
</protein>
<dbReference type="PANTHER" id="PTHR30619">
    <property type="entry name" value="DNA INTERNALIZATION/COMPETENCE PROTEIN COMEC/REC2"/>
    <property type="match status" value="1"/>
</dbReference>
<feature type="transmembrane region" description="Helical" evidence="6">
    <location>
        <begin position="405"/>
        <end position="430"/>
    </location>
</feature>
<evidence type="ECO:0000313" key="10">
    <source>
        <dbReference type="Proteomes" id="UP000028623"/>
    </source>
</evidence>
<dbReference type="Pfam" id="PF13567">
    <property type="entry name" value="DUF4131"/>
    <property type="match status" value="1"/>
</dbReference>
<organism evidence="9 10">
    <name type="scientific">Epilithonimonas lactis</name>
    <dbReference type="NCBI Taxonomy" id="421072"/>
    <lineage>
        <taxon>Bacteria</taxon>
        <taxon>Pseudomonadati</taxon>
        <taxon>Bacteroidota</taxon>
        <taxon>Flavobacteriia</taxon>
        <taxon>Flavobacteriales</taxon>
        <taxon>Weeksellaceae</taxon>
        <taxon>Chryseobacterium group</taxon>
        <taxon>Epilithonimonas</taxon>
    </lineage>
</organism>
<dbReference type="RefSeq" id="WP_034979870.1">
    <property type="nucleotide sequence ID" value="NZ_FOFI01000001.1"/>
</dbReference>
<dbReference type="PANTHER" id="PTHR30619:SF1">
    <property type="entry name" value="RECOMBINATION PROTEIN 2"/>
    <property type="match status" value="1"/>
</dbReference>
<comment type="caution">
    <text evidence="9">The sequence shown here is derived from an EMBL/GenBank/DDBJ whole genome shotgun (WGS) entry which is preliminary data.</text>
</comment>
<feature type="transmembrane region" description="Helical" evidence="6">
    <location>
        <begin position="471"/>
        <end position="490"/>
    </location>
</feature>
<gene>
    <name evidence="9" type="ORF">IO89_19960</name>
</gene>
<feature type="transmembrane region" description="Helical" evidence="6">
    <location>
        <begin position="277"/>
        <end position="293"/>
    </location>
</feature>
<dbReference type="AlphaFoldDB" id="A0A085B5Z9"/>
<feature type="domain" description="DUF4131" evidence="8">
    <location>
        <begin position="33"/>
        <end position="179"/>
    </location>
</feature>
<dbReference type="InterPro" id="IPR052159">
    <property type="entry name" value="Competence_DNA_uptake"/>
</dbReference>
<evidence type="ECO:0000256" key="4">
    <source>
        <dbReference type="ARBA" id="ARBA00022989"/>
    </source>
</evidence>
<feature type="domain" description="ComEC/Rec2-related protein" evidence="7">
    <location>
        <begin position="224"/>
        <end position="486"/>
    </location>
</feature>
<dbReference type="GO" id="GO:0005886">
    <property type="term" value="C:plasma membrane"/>
    <property type="evidence" value="ECO:0007669"/>
    <property type="project" value="UniProtKB-SubCell"/>
</dbReference>
<feature type="transmembrane region" description="Helical" evidence="6">
    <location>
        <begin position="243"/>
        <end position="265"/>
    </location>
</feature>
<keyword evidence="3 6" id="KW-0812">Transmembrane</keyword>
<evidence type="ECO:0000259" key="7">
    <source>
        <dbReference type="Pfam" id="PF03772"/>
    </source>
</evidence>
<dbReference type="InterPro" id="IPR025405">
    <property type="entry name" value="DUF4131"/>
</dbReference>
<dbReference type="InterPro" id="IPR004477">
    <property type="entry name" value="ComEC_N"/>
</dbReference>
<feature type="transmembrane region" description="Helical" evidence="6">
    <location>
        <begin position="30"/>
        <end position="47"/>
    </location>
</feature>
<dbReference type="Proteomes" id="UP000028623">
    <property type="component" value="Unassembled WGS sequence"/>
</dbReference>
<name>A0A085B5Z9_9FLAO</name>
<evidence type="ECO:0000259" key="8">
    <source>
        <dbReference type="Pfam" id="PF13567"/>
    </source>
</evidence>
<dbReference type="eggNOG" id="COG0658">
    <property type="taxonomic scope" value="Bacteria"/>
</dbReference>
<accession>A0A085B5Z9</accession>
<feature type="transmembrane region" description="Helical" evidence="6">
    <location>
        <begin position="54"/>
        <end position="72"/>
    </location>
</feature>
<feature type="transmembrane region" description="Helical" evidence="6">
    <location>
        <begin position="347"/>
        <end position="366"/>
    </location>
</feature>
<sequence>MNKQPLLILVICLILGILLQEYLILSELTVFNLLVFSGISLISILIKSSFFQKAKYFFLGFFFFSIGIFLHFQNSHKPIIPTLKEKENIVFQLSKKLNSNEKNRRYFVEILAIPSNDIKDFSPIKTVLSIPKEQEQLDFDHFYNSEVYIHQPEKINNDFQFDYKKYLARQEVYLQAYLPNEILKTAKTEVSFSDNIRQKRLEILNKINQTPLSPKIQEFLKGIILSDRTEMDKETVNDFNQTGLVHLLAISGSHMVIIFWMTLFVLNQIIPVKFRKLSIILSLALIWAFAIFIDYGSSVMRSCLMISCYYVMVLLQRKSDLLHSLALSAFILLIVDSNQFFDVGFQLSYVAVLGIWWLSGPIKKLFRKPRYWLEDFIYSITAMTFSAQIATLPLAIYYFHQFSLVSIFANLLIIPLSEIIIISSLIMVIAIAFGMKYLLIFQIFDAFILYVLKTIHWFSSFESLMNKNIPLNILEVGALLLGIYFLKFLVKDFFNLKHLLRFSFCLLLFFGLRIGFNYYNFEKEEVLVHQFYKEKIISIKKKNQLVFWLKENKNEEKIKDFVINPYLVSRRISNYEIRYYPEDSEGFVYGGKQYDLE</sequence>
<dbReference type="NCBIfam" id="TIGR00360">
    <property type="entry name" value="ComEC_N-term"/>
    <property type="match status" value="1"/>
</dbReference>
<evidence type="ECO:0000256" key="6">
    <source>
        <dbReference type="SAM" id="Phobius"/>
    </source>
</evidence>